<gene>
    <name evidence="1" type="ORF">FF38_04488</name>
</gene>
<comment type="caution">
    <text evidence="1">The sequence shown here is derived from an EMBL/GenBank/DDBJ whole genome shotgun (WGS) entry which is preliminary data.</text>
</comment>
<name>A0A0L0CAA1_LUCCU</name>
<reference evidence="1 2" key="1">
    <citation type="journal article" date="2015" name="Nat. Commun.">
        <title>Lucilia cuprina genome unlocks parasitic fly biology to underpin future interventions.</title>
        <authorList>
            <person name="Anstead C.A."/>
            <person name="Korhonen P.K."/>
            <person name="Young N.D."/>
            <person name="Hall R.S."/>
            <person name="Jex A.R."/>
            <person name="Murali S.C."/>
            <person name="Hughes D.S."/>
            <person name="Lee S.F."/>
            <person name="Perry T."/>
            <person name="Stroehlein A.J."/>
            <person name="Ansell B.R."/>
            <person name="Breugelmans B."/>
            <person name="Hofmann A."/>
            <person name="Qu J."/>
            <person name="Dugan S."/>
            <person name="Lee S.L."/>
            <person name="Chao H."/>
            <person name="Dinh H."/>
            <person name="Han Y."/>
            <person name="Doddapaneni H.V."/>
            <person name="Worley K.C."/>
            <person name="Muzny D.M."/>
            <person name="Ioannidis P."/>
            <person name="Waterhouse R.M."/>
            <person name="Zdobnov E.M."/>
            <person name="James P.J."/>
            <person name="Bagnall N.H."/>
            <person name="Kotze A.C."/>
            <person name="Gibbs R.A."/>
            <person name="Richards S."/>
            <person name="Batterham P."/>
            <person name="Gasser R.B."/>
        </authorList>
    </citation>
    <scope>NUCLEOTIDE SEQUENCE [LARGE SCALE GENOMIC DNA]</scope>
    <source>
        <strain evidence="1 2">LS</strain>
        <tissue evidence="1">Full body</tissue>
    </source>
</reference>
<accession>A0A0L0CAA1</accession>
<sequence>MAKMCMSRNTTSVCSRLDGLFDPSGMAVCSPGSRPKLKQSLPPRMLEKKEWLSHRVQGLITSGDPISTAATLCCDELNAGAITTTAKGGGTATTPEPDDELLRAGNAAGGGKCATLCVVVYCCCGDVLEKYCCICWVLGEGELKSICGEAEDVEVAVGVEAGDNKDCGRFVGVGLTTFKDSFEDDN</sequence>
<evidence type="ECO:0000313" key="2">
    <source>
        <dbReference type="Proteomes" id="UP000037069"/>
    </source>
</evidence>
<dbReference type="AlphaFoldDB" id="A0A0L0CAA1"/>
<dbReference type="Proteomes" id="UP000037069">
    <property type="component" value="Unassembled WGS sequence"/>
</dbReference>
<evidence type="ECO:0000313" key="1">
    <source>
        <dbReference type="EMBL" id="KNC29358.1"/>
    </source>
</evidence>
<keyword evidence="2" id="KW-1185">Reference proteome</keyword>
<protein>
    <submittedName>
        <fullName evidence="1">Uncharacterized protein</fullName>
    </submittedName>
</protein>
<organism evidence="1 2">
    <name type="scientific">Lucilia cuprina</name>
    <name type="common">Green bottle fly</name>
    <name type="synonym">Australian sheep blowfly</name>
    <dbReference type="NCBI Taxonomy" id="7375"/>
    <lineage>
        <taxon>Eukaryota</taxon>
        <taxon>Metazoa</taxon>
        <taxon>Ecdysozoa</taxon>
        <taxon>Arthropoda</taxon>
        <taxon>Hexapoda</taxon>
        <taxon>Insecta</taxon>
        <taxon>Pterygota</taxon>
        <taxon>Neoptera</taxon>
        <taxon>Endopterygota</taxon>
        <taxon>Diptera</taxon>
        <taxon>Brachycera</taxon>
        <taxon>Muscomorpha</taxon>
        <taxon>Oestroidea</taxon>
        <taxon>Calliphoridae</taxon>
        <taxon>Luciliinae</taxon>
        <taxon>Lucilia</taxon>
    </lineage>
</organism>
<proteinExistence type="predicted"/>
<dbReference type="EMBL" id="JRES01000672">
    <property type="protein sequence ID" value="KNC29358.1"/>
    <property type="molecule type" value="Genomic_DNA"/>
</dbReference>